<reference evidence="1 2" key="1">
    <citation type="submission" date="2017-02" db="EMBL/GenBank/DDBJ databases">
        <title>Natronthermophilus aegyptiacus gen. nov.,sp. nov., an aerobic, extremely halophilic alkalithermophilic archaeon isolated from the athalassohaline Wadi An Natrun, Egypt.</title>
        <authorList>
            <person name="Zhao B."/>
        </authorList>
    </citation>
    <scope>NUCLEOTIDE SEQUENCE [LARGE SCALE GENOMIC DNA]</scope>
    <source>
        <strain evidence="1 2">CGMCC 1.3597</strain>
    </source>
</reference>
<dbReference type="RefSeq" id="WP_087714441.1">
    <property type="nucleotide sequence ID" value="NZ_MWPH01000002.1"/>
</dbReference>
<protein>
    <submittedName>
        <fullName evidence="1">Uncharacterized protein</fullName>
    </submittedName>
</protein>
<organism evidence="1 2">
    <name type="scientific">Natronolimnobius baerhuensis</name>
    <dbReference type="NCBI Taxonomy" id="253108"/>
    <lineage>
        <taxon>Archaea</taxon>
        <taxon>Methanobacteriati</taxon>
        <taxon>Methanobacteriota</taxon>
        <taxon>Stenosarchaea group</taxon>
        <taxon>Halobacteria</taxon>
        <taxon>Halobacteriales</taxon>
        <taxon>Natrialbaceae</taxon>
        <taxon>Natronolimnobius</taxon>
    </lineage>
</organism>
<comment type="caution">
    <text evidence="1">The sequence shown here is derived from an EMBL/GenBank/DDBJ whole genome shotgun (WGS) entry which is preliminary data.</text>
</comment>
<dbReference type="EMBL" id="MWPH01000002">
    <property type="protein sequence ID" value="OVE84277.1"/>
    <property type="molecule type" value="Genomic_DNA"/>
</dbReference>
<name>A0A202E7Q0_9EURY</name>
<dbReference type="Proteomes" id="UP000196084">
    <property type="component" value="Unassembled WGS sequence"/>
</dbReference>
<evidence type="ECO:0000313" key="1">
    <source>
        <dbReference type="EMBL" id="OVE84277.1"/>
    </source>
</evidence>
<accession>A0A202E7Q0</accession>
<dbReference type="AlphaFoldDB" id="A0A202E7Q0"/>
<sequence length="105" mass="11520">METRWVTVDGVRIELPTDCTAGQLREALHKPDETVLVAVAGDLVSVVHNDDQQLAEMVAGCAETYYFTHSDEPSRNEVLSAPDIERAVADPVGDETTFQRPGIDH</sequence>
<gene>
    <name evidence="1" type="ORF">B2G88_07620</name>
</gene>
<dbReference type="OrthoDB" id="197752at2157"/>
<evidence type="ECO:0000313" key="2">
    <source>
        <dbReference type="Proteomes" id="UP000196084"/>
    </source>
</evidence>
<keyword evidence="2" id="KW-1185">Reference proteome</keyword>
<proteinExistence type="predicted"/>